<dbReference type="Gene3D" id="1.20.120.350">
    <property type="entry name" value="Voltage-gated potassium channels. Chain C"/>
    <property type="match status" value="1"/>
</dbReference>
<keyword evidence="4" id="KW-1003">Cell membrane</keyword>
<feature type="compositionally biased region" description="Acidic residues" evidence="13">
    <location>
        <begin position="47"/>
        <end position="56"/>
    </location>
</feature>
<dbReference type="Pfam" id="PF16799">
    <property type="entry name" value="VGPC1_C"/>
    <property type="match status" value="1"/>
</dbReference>
<feature type="transmembrane region" description="Helical" evidence="14">
    <location>
        <begin position="99"/>
        <end position="116"/>
    </location>
</feature>
<keyword evidence="17" id="KW-1185">Reference proteome</keyword>
<feature type="region of interest" description="Disordered" evidence="13">
    <location>
        <begin position="46"/>
        <end position="81"/>
    </location>
</feature>
<feature type="transmembrane region" description="Helical" evidence="14">
    <location>
        <begin position="136"/>
        <end position="158"/>
    </location>
</feature>
<evidence type="ECO:0000313" key="18">
    <source>
        <dbReference type="RefSeq" id="XP_014642604.1"/>
    </source>
</evidence>
<feature type="domain" description="Ion transport" evidence="15">
    <location>
        <begin position="98"/>
        <end position="214"/>
    </location>
</feature>
<evidence type="ECO:0000256" key="1">
    <source>
        <dbReference type="ARBA" id="ARBA00004651"/>
    </source>
</evidence>
<dbReference type="InterPro" id="IPR027359">
    <property type="entry name" value="Volt_channel_dom_sf"/>
</dbReference>
<dbReference type="PANTHER" id="PTHR46480:SF1">
    <property type="entry name" value="VOLTAGE-GATED HYDROGEN CHANNEL 1"/>
    <property type="match status" value="1"/>
</dbReference>
<keyword evidence="5 14" id="KW-0812">Transmembrane</keyword>
<dbReference type="InterPro" id="IPR005821">
    <property type="entry name" value="Ion_trans_dom"/>
</dbReference>
<protein>
    <recommendedName>
        <fullName evidence="2">Voltage-gated hydrogen channel 1</fullName>
    </recommendedName>
    <alternativeName>
        <fullName evidence="12">Hydrogen voltage-gated channel 1</fullName>
    </alternativeName>
</protein>
<dbReference type="SUPFAM" id="SSF81324">
    <property type="entry name" value="Voltage-gated potassium channels"/>
    <property type="match status" value="1"/>
</dbReference>
<dbReference type="RefSeq" id="XP_014642604.1">
    <property type="nucleotide sequence ID" value="XM_014787118.1"/>
</dbReference>
<sequence length="271" mass="31589">MASWDDKTVTRRARVAPAERMSKFLRHFTVVGDDYHAWNINYKKWENEEDDDEEEQPAPTPASGEEGRAADAAATPAPVPRPPLDFRTTLRKLFSSHRFQVIIICLVILDALLVLAELILDLKIIQPDKNNYAAKVFHYMSVAILTFFMMEVFFKIFVFRFEFFHHKFEILDTIVVVVSFILDIVLLFREHEFEALGLLILLRLWRVARIINGIIISVKTRSERQLLRLKQMNIQLAAKVQHLEFSCTEKEQEIERLNKLLQQHGLLGEVN</sequence>
<accession>A0ABM1CSS3</accession>
<evidence type="ECO:0000259" key="15">
    <source>
        <dbReference type="Pfam" id="PF00520"/>
    </source>
</evidence>
<dbReference type="InterPro" id="IPR031844">
    <property type="entry name" value="VGPC1_C"/>
</dbReference>
<evidence type="ECO:0000256" key="3">
    <source>
        <dbReference type="ARBA" id="ARBA00022448"/>
    </source>
</evidence>
<proteinExistence type="predicted"/>
<dbReference type="Proteomes" id="UP000694910">
    <property type="component" value="Unplaced"/>
</dbReference>
<evidence type="ECO:0000256" key="2">
    <source>
        <dbReference type="ARBA" id="ARBA00015897"/>
    </source>
</evidence>
<dbReference type="Gene3D" id="1.20.5.170">
    <property type="match status" value="1"/>
</dbReference>
<dbReference type="PANTHER" id="PTHR46480">
    <property type="entry name" value="F20B24.22"/>
    <property type="match status" value="1"/>
</dbReference>
<comment type="subcellular location">
    <subcellularLocation>
        <location evidence="1">Cell membrane</location>
        <topology evidence="1">Multi-pass membrane protein</topology>
    </subcellularLocation>
</comment>
<evidence type="ECO:0000256" key="4">
    <source>
        <dbReference type="ARBA" id="ARBA00022475"/>
    </source>
</evidence>
<keyword evidence="11" id="KW-0407">Ion channel</keyword>
<evidence type="ECO:0000259" key="16">
    <source>
        <dbReference type="Pfam" id="PF16799"/>
    </source>
</evidence>
<evidence type="ECO:0000313" key="17">
    <source>
        <dbReference type="Proteomes" id="UP000694910"/>
    </source>
</evidence>
<keyword evidence="8" id="KW-0175">Coiled coil</keyword>
<gene>
    <name evidence="18" type="primary">LOC101397844</name>
</gene>
<keyword evidence="7 14" id="KW-1133">Transmembrane helix</keyword>
<evidence type="ECO:0000256" key="10">
    <source>
        <dbReference type="ARBA" id="ARBA00023136"/>
    </source>
</evidence>
<dbReference type="GeneID" id="101397844"/>
<organism evidence="17 18">
    <name type="scientific">Ceratotherium simum simum</name>
    <name type="common">Southern white rhinoceros</name>
    <dbReference type="NCBI Taxonomy" id="73337"/>
    <lineage>
        <taxon>Eukaryota</taxon>
        <taxon>Metazoa</taxon>
        <taxon>Chordata</taxon>
        <taxon>Craniata</taxon>
        <taxon>Vertebrata</taxon>
        <taxon>Euteleostomi</taxon>
        <taxon>Mammalia</taxon>
        <taxon>Eutheria</taxon>
        <taxon>Laurasiatheria</taxon>
        <taxon>Perissodactyla</taxon>
        <taxon>Rhinocerotidae</taxon>
        <taxon>Ceratotherium</taxon>
    </lineage>
</organism>
<evidence type="ECO:0000256" key="13">
    <source>
        <dbReference type="SAM" id="MobiDB-lite"/>
    </source>
</evidence>
<name>A0ABM1CSS3_CERSS</name>
<keyword evidence="3" id="KW-0813">Transport</keyword>
<evidence type="ECO:0000256" key="7">
    <source>
        <dbReference type="ARBA" id="ARBA00022989"/>
    </source>
</evidence>
<evidence type="ECO:0000256" key="14">
    <source>
        <dbReference type="SAM" id="Phobius"/>
    </source>
</evidence>
<keyword evidence="10 14" id="KW-0472">Membrane</keyword>
<dbReference type="InterPro" id="IPR031846">
    <property type="entry name" value="Hvcn1"/>
</dbReference>
<evidence type="ECO:0000256" key="11">
    <source>
        <dbReference type="ARBA" id="ARBA00023303"/>
    </source>
</evidence>
<dbReference type="Pfam" id="PF00520">
    <property type="entry name" value="Ion_trans"/>
    <property type="match status" value="1"/>
</dbReference>
<feature type="domain" description="Voltage-gated hydrogen channel 1 C-terminal membrane-localisation" evidence="16">
    <location>
        <begin position="224"/>
        <end position="271"/>
    </location>
</feature>
<keyword evidence="6" id="KW-0851">Voltage-gated channel</keyword>
<evidence type="ECO:0000256" key="6">
    <source>
        <dbReference type="ARBA" id="ARBA00022882"/>
    </source>
</evidence>
<evidence type="ECO:0000256" key="8">
    <source>
        <dbReference type="ARBA" id="ARBA00023054"/>
    </source>
</evidence>
<evidence type="ECO:0000256" key="5">
    <source>
        <dbReference type="ARBA" id="ARBA00022692"/>
    </source>
</evidence>
<keyword evidence="9" id="KW-0406">Ion transport</keyword>
<reference evidence="18" key="1">
    <citation type="submission" date="2025-08" db="UniProtKB">
        <authorList>
            <consortium name="RefSeq"/>
        </authorList>
    </citation>
    <scope>IDENTIFICATION</scope>
</reference>
<evidence type="ECO:0000256" key="9">
    <source>
        <dbReference type="ARBA" id="ARBA00023065"/>
    </source>
</evidence>
<evidence type="ECO:0000256" key="12">
    <source>
        <dbReference type="ARBA" id="ARBA00031989"/>
    </source>
</evidence>